<feature type="compositionally biased region" description="Basic and acidic residues" evidence="1">
    <location>
        <begin position="412"/>
        <end position="421"/>
    </location>
</feature>
<name>A0ABY0EN58_CLOTA</name>
<proteinExistence type="predicted"/>
<evidence type="ECO:0000313" key="3">
    <source>
        <dbReference type="EMBL" id="RXI54581.1"/>
    </source>
</evidence>
<accession>A0ABY0EN58</accession>
<dbReference type="RefSeq" id="WP_023437602.1">
    <property type="nucleotide sequence ID" value="NZ_CASHSW010000022.1"/>
</dbReference>
<keyword evidence="2" id="KW-1133">Transmembrane helix</keyword>
<sequence>MEWKTIEQVLKKLLKKLWLERLLKNLINVLLMSSIGIFILVLYSHFTLIFYLKEKLFYISFILFIATLLKTIIKKPSLDEAARLGDKLGLKEKLLTYIEFNGRNDESEVFQIFKNDLEDKLQEFDLIKKYKMDIRPKKILVAFIIVVLAVGTYFIPSSSREIALEKETINKNIKKESSKIKEEKTDIVENIKDKETKEEVSKVIKKLNKELNKTYEYDKALKEIAKAEEKLNYIKEKKYNKNLQQISSLFKGTDIENTDLNNKLKDGIVDDSILKENNFSISKEDKKKISDNLKSNKEFSSSKEFKDKIQKELSKEDLTTKDLIKSIKNEKDEIKFASEFRNSKEKLTAKKDEKNFGNGQGDKKSKDFSMGEKESSHKYGESSKNGVIQEKIKGEGNSKSEDNNAVGGSKTGDNKEVKENANKGTIGRYDKETKQGGKGNISNLKSKVNKEGKLTNKSIEEVTGEIGESQYVKNKWLEYKKQGMDYILKYEIPIDKEDIVIEYFKELNKNNRRN</sequence>
<feature type="region of interest" description="Disordered" evidence="1">
    <location>
        <begin position="338"/>
        <end position="445"/>
    </location>
</feature>
<feature type="compositionally biased region" description="Basic and acidic residues" evidence="1">
    <location>
        <begin position="338"/>
        <end position="381"/>
    </location>
</feature>
<feature type="transmembrane region" description="Helical" evidence="2">
    <location>
        <begin position="56"/>
        <end position="73"/>
    </location>
</feature>
<dbReference type="Proteomes" id="UP000290273">
    <property type="component" value="Unassembled WGS sequence"/>
</dbReference>
<feature type="transmembrane region" description="Helical" evidence="2">
    <location>
        <begin position="139"/>
        <end position="156"/>
    </location>
</feature>
<gene>
    <name evidence="3" type="ORF">DP131_09935</name>
</gene>
<evidence type="ECO:0008006" key="5">
    <source>
        <dbReference type="Google" id="ProtNLM"/>
    </source>
</evidence>
<keyword evidence="2" id="KW-0812">Transmembrane</keyword>
<feature type="transmembrane region" description="Helical" evidence="2">
    <location>
        <begin position="21"/>
        <end position="44"/>
    </location>
</feature>
<evidence type="ECO:0000313" key="4">
    <source>
        <dbReference type="Proteomes" id="UP000290273"/>
    </source>
</evidence>
<keyword evidence="2" id="KW-0472">Membrane</keyword>
<dbReference type="EMBL" id="QMAU01000040">
    <property type="protein sequence ID" value="RXI54581.1"/>
    <property type="molecule type" value="Genomic_DNA"/>
</dbReference>
<protein>
    <recommendedName>
        <fullName evidence="5">Membrane-associated protein</fullName>
    </recommendedName>
</protein>
<organism evidence="3 4">
    <name type="scientific">Clostridium tetani</name>
    <dbReference type="NCBI Taxonomy" id="1513"/>
    <lineage>
        <taxon>Bacteria</taxon>
        <taxon>Bacillati</taxon>
        <taxon>Bacillota</taxon>
        <taxon>Clostridia</taxon>
        <taxon>Eubacteriales</taxon>
        <taxon>Clostridiaceae</taxon>
        <taxon>Clostridium</taxon>
    </lineage>
</organism>
<comment type="caution">
    <text evidence="3">The sequence shown here is derived from an EMBL/GenBank/DDBJ whole genome shotgun (WGS) entry which is preliminary data.</text>
</comment>
<evidence type="ECO:0000256" key="1">
    <source>
        <dbReference type="SAM" id="MobiDB-lite"/>
    </source>
</evidence>
<evidence type="ECO:0000256" key="2">
    <source>
        <dbReference type="SAM" id="Phobius"/>
    </source>
</evidence>
<reference evidence="3 4" key="1">
    <citation type="submission" date="2018-06" db="EMBL/GenBank/DDBJ databases">
        <title>Genome conservation of Clostridium tetani.</title>
        <authorList>
            <person name="Bruggemann H."/>
            <person name="Popoff M.R."/>
        </authorList>
    </citation>
    <scope>NUCLEOTIDE SEQUENCE [LARGE SCALE GENOMIC DNA]</scope>
    <source>
        <strain evidence="3 4">63.05</strain>
    </source>
</reference>
<feature type="compositionally biased region" description="Basic and acidic residues" evidence="1">
    <location>
        <begin position="390"/>
        <end position="402"/>
    </location>
</feature>